<dbReference type="Gene3D" id="3.40.50.1820">
    <property type="entry name" value="alpha/beta hydrolase"/>
    <property type="match status" value="1"/>
</dbReference>
<sequence length="345" mass="37338">MRIQVPLIAADALDRVAIATTTSSVAAEYARLGIMLEATNRRTLALPTTCLSHLARRPTKLETKRLGERKLASSYEGGVVVPDRALESRGGWVHWREGGHGEPLLLLNGWTASGLAWPADWIRGLEKSFRVIRIDNRGAGWSRLAPAPFTMAQLADDAHGVLQECGVKRATVMGLSMGGMIAQELALRHPDAVGRLFLVGTRPPTPAHISSDLPVLLKALRPPERGQPLDEYFTRMWAGFAAPGFAAANPEVMSELVKSILDRTTPRAGVLAQSRAIFAWHNAGRLATIQHPTVVVHGSRDPLIPVGNGMRLSRLIKNASYVEVPGAGHLLPYEAPDLVADLLQS</sequence>
<dbReference type="PANTHER" id="PTHR43433">
    <property type="entry name" value="HYDROLASE, ALPHA/BETA FOLD FAMILY PROTEIN"/>
    <property type="match status" value="1"/>
</dbReference>
<name>A0A3N0CHB7_9ACTN</name>
<dbReference type="InterPro" id="IPR050471">
    <property type="entry name" value="AB_hydrolase"/>
</dbReference>
<dbReference type="RefSeq" id="WP_123228139.1">
    <property type="nucleotide sequence ID" value="NZ_RJSE01000007.1"/>
</dbReference>
<dbReference type="GO" id="GO:0004806">
    <property type="term" value="F:triacylglycerol lipase activity"/>
    <property type="evidence" value="ECO:0007669"/>
    <property type="project" value="TreeGrafter"/>
</dbReference>
<evidence type="ECO:0000313" key="3">
    <source>
        <dbReference type="Proteomes" id="UP000267128"/>
    </source>
</evidence>
<evidence type="ECO:0000313" key="2">
    <source>
        <dbReference type="EMBL" id="RNL62847.1"/>
    </source>
</evidence>
<dbReference type="InterPro" id="IPR000073">
    <property type="entry name" value="AB_hydrolase_1"/>
</dbReference>
<dbReference type="AlphaFoldDB" id="A0A3N0CHB7"/>
<dbReference type="InterPro" id="IPR029058">
    <property type="entry name" value="AB_hydrolase_fold"/>
</dbReference>
<keyword evidence="3" id="KW-1185">Reference proteome</keyword>
<dbReference type="EMBL" id="RJSE01000007">
    <property type="protein sequence ID" value="RNL62847.1"/>
    <property type="molecule type" value="Genomic_DNA"/>
</dbReference>
<dbReference type="PANTHER" id="PTHR43433:SF5">
    <property type="entry name" value="AB HYDROLASE-1 DOMAIN-CONTAINING PROTEIN"/>
    <property type="match status" value="1"/>
</dbReference>
<protein>
    <submittedName>
        <fullName evidence="2">Alpha/beta hydrolase</fullName>
    </submittedName>
</protein>
<dbReference type="Pfam" id="PF00561">
    <property type="entry name" value="Abhydrolase_1"/>
    <property type="match status" value="1"/>
</dbReference>
<dbReference type="PRINTS" id="PR00111">
    <property type="entry name" value="ABHYDROLASE"/>
</dbReference>
<dbReference type="SUPFAM" id="SSF53474">
    <property type="entry name" value="alpha/beta-Hydrolases"/>
    <property type="match status" value="1"/>
</dbReference>
<proteinExistence type="predicted"/>
<feature type="domain" description="AB hydrolase-1" evidence="1">
    <location>
        <begin position="103"/>
        <end position="336"/>
    </location>
</feature>
<gene>
    <name evidence="2" type="ORF">EFK50_14015</name>
</gene>
<accession>A0A3N0CHB7</accession>
<dbReference type="OrthoDB" id="8957634at2"/>
<dbReference type="Proteomes" id="UP000267128">
    <property type="component" value="Unassembled WGS sequence"/>
</dbReference>
<comment type="caution">
    <text evidence="2">The sequence shown here is derived from an EMBL/GenBank/DDBJ whole genome shotgun (WGS) entry which is preliminary data.</text>
</comment>
<evidence type="ECO:0000259" key="1">
    <source>
        <dbReference type="Pfam" id="PF00561"/>
    </source>
</evidence>
<keyword evidence="2" id="KW-0378">Hydrolase</keyword>
<dbReference type="GO" id="GO:0046503">
    <property type="term" value="P:glycerolipid catabolic process"/>
    <property type="evidence" value="ECO:0007669"/>
    <property type="project" value="TreeGrafter"/>
</dbReference>
<reference evidence="2 3" key="1">
    <citation type="submission" date="2018-11" db="EMBL/GenBank/DDBJ databases">
        <authorList>
            <person name="Li F."/>
        </authorList>
    </citation>
    <scope>NUCLEOTIDE SEQUENCE [LARGE SCALE GENOMIC DNA]</scope>
    <source>
        <strain evidence="2 3">Gsoil 097</strain>
    </source>
</reference>
<organism evidence="2 3">
    <name type="scientific">Nocardioides marmoriginsengisoli</name>
    <dbReference type="NCBI Taxonomy" id="661483"/>
    <lineage>
        <taxon>Bacteria</taxon>
        <taxon>Bacillati</taxon>
        <taxon>Actinomycetota</taxon>
        <taxon>Actinomycetes</taxon>
        <taxon>Propionibacteriales</taxon>
        <taxon>Nocardioidaceae</taxon>
        <taxon>Nocardioides</taxon>
    </lineage>
</organism>